<dbReference type="SMART" id="SM00339">
    <property type="entry name" value="FH"/>
    <property type="match status" value="1"/>
</dbReference>
<evidence type="ECO:0000313" key="9">
    <source>
        <dbReference type="EMBL" id="KAK5974033.1"/>
    </source>
</evidence>
<reference evidence="9 10" key="1">
    <citation type="submission" date="2019-10" db="EMBL/GenBank/DDBJ databases">
        <title>Assembly and Annotation for the nematode Trichostrongylus colubriformis.</title>
        <authorList>
            <person name="Martin J."/>
        </authorList>
    </citation>
    <scope>NUCLEOTIDE SEQUENCE [LARGE SCALE GENOMIC DNA]</scope>
    <source>
        <strain evidence="9">G859</strain>
        <tissue evidence="9">Whole worm</tissue>
    </source>
</reference>
<dbReference type="GO" id="GO:0000976">
    <property type="term" value="F:transcription cis-regulatory region binding"/>
    <property type="evidence" value="ECO:0007669"/>
    <property type="project" value="TreeGrafter"/>
</dbReference>
<dbReference type="PANTHER" id="PTHR46721:SF3">
    <property type="entry name" value="FORKHEAD BOX N1"/>
    <property type="match status" value="1"/>
</dbReference>
<feature type="DNA-binding region" description="Fork-head" evidence="6">
    <location>
        <begin position="220"/>
        <end position="320"/>
    </location>
</feature>
<dbReference type="InterPro" id="IPR030456">
    <property type="entry name" value="TF_fork_head_CS_2"/>
</dbReference>
<dbReference type="InterPro" id="IPR001766">
    <property type="entry name" value="Fork_head_dom"/>
</dbReference>
<feature type="region of interest" description="Disordered" evidence="7">
    <location>
        <begin position="445"/>
        <end position="464"/>
    </location>
</feature>
<gene>
    <name evidence="9" type="ORF">GCK32_002115</name>
</gene>
<keyword evidence="10" id="KW-1185">Reference proteome</keyword>
<sequence length="544" mass="60728">MLATTGGHAHLSVAKQEATRMIPSRNHTVDSVQFAPGSISVLEEVNDALRAPRRSNHSQEVVVPKGAGSAQVRAEYPVKVCPTTYASSILRGNSWTVQASSGQQIHAQYQQLPMQDKSRQSTPPVVEQPSCSTPVKTGTQYGITASIARPSGTIRGPHDQRWVDEDITHYGAIEENCDFDEWIDRVDVSKFAQDISTDLMARPKLIRKERNPPHNSAYPKPGWSYSNLIALALKNSETGQLTVSEIYAFMLEHFPYFRTAPNGWKNSVRHNLSLNKCFCKVDVDEDAPSVHQTRKSCLWKINPDRINKVEHDIRKWRERNPDSVTEGMARPEDLQAIEEGTKGLPLPSNPKQILKCIPVNKGSRRQMSYQNRTEDQYLSEDAIAAEDLVHIVKQELQSQAKEADEIVVNQNLYIPNVKCETTEDRLHCYSRPAASEEFMQTTFPSTESMLGTSNGSAVKRPRSDSFYSPSKEIPVVDLLPSAFVDAFLSLTPPKAKRVERDRSASPVGIESGFRHAHDALNDNSLLAAALEQSPYKMPVTFPVL</sequence>
<evidence type="ECO:0000259" key="8">
    <source>
        <dbReference type="PROSITE" id="PS50039"/>
    </source>
</evidence>
<feature type="domain" description="Fork-head" evidence="8">
    <location>
        <begin position="220"/>
        <end position="320"/>
    </location>
</feature>
<dbReference type="GO" id="GO:0000981">
    <property type="term" value="F:DNA-binding transcription factor activity, RNA polymerase II-specific"/>
    <property type="evidence" value="ECO:0007669"/>
    <property type="project" value="TreeGrafter"/>
</dbReference>
<evidence type="ECO:0000256" key="4">
    <source>
        <dbReference type="ARBA" id="ARBA00023163"/>
    </source>
</evidence>
<dbReference type="InterPro" id="IPR036388">
    <property type="entry name" value="WH-like_DNA-bd_sf"/>
</dbReference>
<dbReference type="InterPro" id="IPR036390">
    <property type="entry name" value="WH_DNA-bd_sf"/>
</dbReference>
<evidence type="ECO:0000256" key="7">
    <source>
        <dbReference type="SAM" id="MobiDB-lite"/>
    </source>
</evidence>
<evidence type="ECO:0000256" key="1">
    <source>
        <dbReference type="ARBA" id="ARBA00022473"/>
    </source>
</evidence>
<dbReference type="PROSITE" id="PS00658">
    <property type="entry name" value="FORK_HEAD_2"/>
    <property type="match status" value="1"/>
</dbReference>
<keyword evidence="2" id="KW-0805">Transcription regulation</keyword>
<dbReference type="GO" id="GO:0005634">
    <property type="term" value="C:nucleus"/>
    <property type="evidence" value="ECO:0007669"/>
    <property type="project" value="UniProtKB-SubCell"/>
</dbReference>
<keyword evidence="3 6" id="KW-0238">DNA-binding</keyword>
<feature type="compositionally biased region" description="Polar residues" evidence="7">
    <location>
        <begin position="445"/>
        <end position="456"/>
    </location>
</feature>
<evidence type="ECO:0000256" key="5">
    <source>
        <dbReference type="ARBA" id="ARBA00023242"/>
    </source>
</evidence>
<keyword evidence="1" id="KW-0217">Developmental protein</keyword>
<comment type="caution">
    <text evidence="9">The sequence shown here is derived from an EMBL/GenBank/DDBJ whole genome shotgun (WGS) entry which is preliminary data.</text>
</comment>
<dbReference type="AlphaFoldDB" id="A0AAN8G0D0"/>
<evidence type="ECO:0000256" key="3">
    <source>
        <dbReference type="ARBA" id="ARBA00023125"/>
    </source>
</evidence>
<dbReference type="Proteomes" id="UP001331761">
    <property type="component" value="Unassembled WGS sequence"/>
</dbReference>
<protein>
    <submittedName>
        <fullName evidence="9">Transcription factor and Oxoglutarate iron-dependent oxygenase domain containing protein</fullName>
    </submittedName>
</protein>
<keyword evidence="5 6" id="KW-0539">Nucleus</keyword>
<dbReference type="PROSITE" id="PS50039">
    <property type="entry name" value="FORK_HEAD_3"/>
    <property type="match status" value="1"/>
</dbReference>
<keyword evidence="4" id="KW-0804">Transcription</keyword>
<accession>A0AAN8G0D0</accession>
<comment type="subcellular location">
    <subcellularLocation>
        <location evidence="6">Nucleus</location>
    </subcellularLocation>
</comment>
<dbReference type="Gene3D" id="1.10.10.10">
    <property type="entry name" value="Winged helix-like DNA-binding domain superfamily/Winged helix DNA-binding domain"/>
    <property type="match status" value="1"/>
</dbReference>
<dbReference type="Pfam" id="PF00250">
    <property type="entry name" value="Forkhead"/>
    <property type="match status" value="1"/>
</dbReference>
<feature type="region of interest" description="Disordered" evidence="7">
    <location>
        <begin position="115"/>
        <end position="138"/>
    </location>
</feature>
<evidence type="ECO:0000256" key="2">
    <source>
        <dbReference type="ARBA" id="ARBA00023015"/>
    </source>
</evidence>
<name>A0AAN8G0D0_TRICO</name>
<dbReference type="EMBL" id="WIXE01014755">
    <property type="protein sequence ID" value="KAK5974033.1"/>
    <property type="molecule type" value="Genomic_DNA"/>
</dbReference>
<feature type="compositionally biased region" description="Polar residues" evidence="7">
    <location>
        <begin position="129"/>
        <end position="138"/>
    </location>
</feature>
<evidence type="ECO:0000313" key="10">
    <source>
        <dbReference type="Proteomes" id="UP001331761"/>
    </source>
</evidence>
<proteinExistence type="predicted"/>
<dbReference type="InterPro" id="IPR049624">
    <property type="entry name" value="FOXN1_4"/>
</dbReference>
<dbReference type="PANTHER" id="PTHR46721">
    <property type="entry name" value="FORKHEAD BOX PROTEIN N1"/>
    <property type="match status" value="1"/>
</dbReference>
<dbReference type="SUPFAM" id="SSF46785">
    <property type="entry name" value="Winged helix' DNA-binding domain"/>
    <property type="match status" value="1"/>
</dbReference>
<evidence type="ECO:0000256" key="6">
    <source>
        <dbReference type="PROSITE-ProRule" id="PRU00089"/>
    </source>
</evidence>
<dbReference type="PRINTS" id="PR00053">
    <property type="entry name" value="FORKHEAD"/>
</dbReference>
<organism evidence="9 10">
    <name type="scientific">Trichostrongylus colubriformis</name>
    <name type="common">Black scour worm</name>
    <dbReference type="NCBI Taxonomy" id="6319"/>
    <lineage>
        <taxon>Eukaryota</taxon>
        <taxon>Metazoa</taxon>
        <taxon>Ecdysozoa</taxon>
        <taxon>Nematoda</taxon>
        <taxon>Chromadorea</taxon>
        <taxon>Rhabditida</taxon>
        <taxon>Rhabditina</taxon>
        <taxon>Rhabditomorpha</taxon>
        <taxon>Strongyloidea</taxon>
        <taxon>Trichostrongylidae</taxon>
        <taxon>Trichostrongylus</taxon>
    </lineage>
</organism>